<dbReference type="InterPro" id="IPR023996">
    <property type="entry name" value="TonB-dep_OMP_SusC/RagA"/>
</dbReference>
<gene>
    <name evidence="13" type="ORF">ACFPMF_19295</name>
</gene>
<dbReference type="InterPro" id="IPR039426">
    <property type="entry name" value="TonB-dep_rcpt-like"/>
</dbReference>
<dbReference type="InterPro" id="IPR037066">
    <property type="entry name" value="Plug_dom_sf"/>
</dbReference>
<keyword evidence="2 8" id="KW-0813">Transport</keyword>
<feature type="domain" description="TonB-dependent receptor-like beta-barrel" evidence="11">
    <location>
        <begin position="466"/>
        <end position="823"/>
    </location>
</feature>
<keyword evidence="4 8" id="KW-0812">Transmembrane</keyword>
<evidence type="ECO:0000256" key="4">
    <source>
        <dbReference type="ARBA" id="ARBA00022692"/>
    </source>
</evidence>
<feature type="chain" id="PRO_5045338321" evidence="10">
    <location>
        <begin position="28"/>
        <end position="1070"/>
    </location>
</feature>
<dbReference type="InterPro" id="IPR008969">
    <property type="entry name" value="CarboxyPept-like_regulatory"/>
</dbReference>
<evidence type="ECO:0000256" key="6">
    <source>
        <dbReference type="ARBA" id="ARBA00023136"/>
    </source>
</evidence>
<protein>
    <submittedName>
        <fullName evidence="13">SusC/RagA family TonB-linked outer membrane protein</fullName>
    </submittedName>
</protein>
<evidence type="ECO:0000256" key="5">
    <source>
        <dbReference type="ARBA" id="ARBA00023077"/>
    </source>
</evidence>
<evidence type="ECO:0000256" key="2">
    <source>
        <dbReference type="ARBA" id="ARBA00022448"/>
    </source>
</evidence>
<evidence type="ECO:0000256" key="8">
    <source>
        <dbReference type="PROSITE-ProRule" id="PRU01360"/>
    </source>
</evidence>
<feature type="signal peptide" evidence="10">
    <location>
        <begin position="1"/>
        <end position="27"/>
    </location>
</feature>
<keyword evidence="3 8" id="KW-1134">Transmembrane beta strand</keyword>
<dbReference type="Pfam" id="PF07715">
    <property type="entry name" value="Plug"/>
    <property type="match status" value="1"/>
</dbReference>
<dbReference type="InterPro" id="IPR023997">
    <property type="entry name" value="TonB-dep_OMP_SusC/RagA_CS"/>
</dbReference>
<dbReference type="Pfam" id="PF13715">
    <property type="entry name" value="CarbopepD_reg_2"/>
    <property type="match status" value="1"/>
</dbReference>
<dbReference type="InterPro" id="IPR036942">
    <property type="entry name" value="Beta-barrel_TonB_sf"/>
</dbReference>
<keyword evidence="10" id="KW-0732">Signal</keyword>
<evidence type="ECO:0000256" key="7">
    <source>
        <dbReference type="ARBA" id="ARBA00023237"/>
    </source>
</evidence>
<dbReference type="NCBIfam" id="TIGR04056">
    <property type="entry name" value="OMP_RagA_SusC"/>
    <property type="match status" value="1"/>
</dbReference>
<dbReference type="PROSITE" id="PS52016">
    <property type="entry name" value="TONB_DEPENDENT_REC_3"/>
    <property type="match status" value="1"/>
</dbReference>
<organism evidence="13 14">
    <name type="scientific">Larkinella bovis</name>
    <dbReference type="NCBI Taxonomy" id="683041"/>
    <lineage>
        <taxon>Bacteria</taxon>
        <taxon>Pseudomonadati</taxon>
        <taxon>Bacteroidota</taxon>
        <taxon>Cytophagia</taxon>
        <taxon>Cytophagales</taxon>
        <taxon>Spirosomataceae</taxon>
        <taxon>Larkinella</taxon>
    </lineage>
</organism>
<comment type="subcellular location">
    <subcellularLocation>
        <location evidence="1 8">Cell outer membrane</location>
        <topology evidence="1 8">Multi-pass membrane protein</topology>
    </subcellularLocation>
</comment>
<evidence type="ECO:0000256" key="1">
    <source>
        <dbReference type="ARBA" id="ARBA00004571"/>
    </source>
</evidence>
<comment type="caution">
    <text evidence="13">The sequence shown here is derived from an EMBL/GenBank/DDBJ whole genome shotgun (WGS) entry which is preliminary data.</text>
</comment>
<dbReference type="Pfam" id="PF00593">
    <property type="entry name" value="TonB_dep_Rec_b-barrel"/>
    <property type="match status" value="1"/>
</dbReference>
<dbReference type="EMBL" id="JBHSMA010000006">
    <property type="protein sequence ID" value="MFC5411477.1"/>
    <property type="molecule type" value="Genomic_DNA"/>
</dbReference>
<proteinExistence type="inferred from homology"/>
<evidence type="ECO:0000256" key="3">
    <source>
        <dbReference type="ARBA" id="ARBA00022452"/>
    </source>
</evidence>
<name>A0ABW0IH44_9BACT</name>
<evidence type="ECO:0000256" key="9">
    <source>
        <dbReference type="RuleBase" id="RU003357"/>
    </source>
</evidence>
<comment type="similarity">
    <text evidence="8 9">Belongs to the TonB-dependent receptor family.</text>
</comment>
<dbReference type="NCBIfam" id="TIGR04057">
    <property type="entry name" value="SusC_RagA_signa"/>
    <property type="match status" value="1"/>
</dbReference>
<dbReference type="SUPFAM" id="SSF49464">
    <property type="entry name" value="Carboxypeptidase regulatory domain-like"/>
    <property type="match status" value="1"/>
</dbReference>
<keyword evidence="7 8" id="KW-0998">Cell outer membrane</keyword>
<dbReference type="Gene3D" id="2.60.40.1120">
    <property type="entry name" value="Carboxypeptidase-like, regulatory domain"/>
    <property type="match status" value="1"/>
</dbReference>
<sequence length="1070" mass="118767">MKYRFTLRIKPLLFTVLLAFSILSAIAQDRKVRGKVISTFDQSAIPGVTVLVKNTQRGTVTDAQGNYEISVAPKQILTFSFVGYKTQEITVGSQTEINIELNEDATILNEVVAVGYGTIKKVNLTGAVDQLDGKQIQNMSVPNVSRALQGQIPGLNITFNSGRPNSNPSYNIRGVTSIGAGGSALILIDGAEGDPSTLNPQDIQSVSVLKDAASAAIYGSRGAFGVILITTKNPGTKSQLRYSATFSAQSRTAKRDVLQNSYLWSKMYMESFTELYGGTRNPTTVGDVGINFTQEYLNELKYRSENPNHGRPDVGIDPATGSYMYYGNTDWAKLIYKDNIPSMEHSLTASGGNEKASYYVSGRYFSQDGLYNIRSDKFRTYDLRMKGSVKPLNWLDISTNFQYSGNTYTDPFGGDGVFSNMYIRSGATPMGVPYNPDGSYTLIGSKTVGLLEGYSEAKSQQGQILANAAFDASIIKNKLKLQGNFTFRNRIIDANQKQIPVPYSNVPGVIVSVGNSTLSNNKNTLNYFNYNLYGNYTQQFGHHDLKILGGTNIEISKTRYLNVNRSNLIIPELDAFNLATGDAFAIAGGGSDWANLGIFSRVNYTYKDKYLVEINSRYDGSSKFPTNQQFGFFPSFSLGWRMTEENFLSGTRQWLDNLKPRVSYGSLGNSQINPYMFLPQITGSRTTKILEGARPVATRNPAVMADNFTWETSTTLDLGLDMDLLQNRLGVVFDWYKRTTSNMITAGPLLPDVFGAAIPQGNYADLETKGFELSVTWRDKIGAAKPFNYSVQFTLADDISQITKFNNPKGTLVIDPDMRTAGYYQGMKIGDIWGLTTLGLFASQEDINSHANQSFILPNIGGMPARPGDVKFKDLNGDGKIDWGDRTISNPGDLSIIGNMASRYKFGTRLSGEYGNFSLSAFFQGVGKRDWYPTHHQNPFWGPYGYWAAEIPTHFLENSYTIDNPDPNAYWPRWKGNMAYGNRQLQPQTRYLQNTAYIRLKEITLSYSPRAFAKKIGLSDLRVNFTGLNLWTYSPVFKITRDIDPEQMDGGIGTYYPMLKSYNLGINVTF</sequence>
<dbReference type="InterPro" id="IPR012910">
    <property type="entry name" value="Plug_dom"/>
</dbReference>
<dbReference type="SUPFAM" id="SSF56935">
    <property type="entry name" value="Porins"/>
    <property type="match status" value="1"/>
</dbReference>
<dbReference type="InterPro" id="IPR000531">
    <property type="entry name" value="Beta-barrel_TonB"/>
</dbReference>
<keyword evidence="14" id="KW-1185">Reference proteome</keyword>
<evidence type="ECO:0000259" key="12">
    <source>
        <dbReference type="Pfam" id="PF07715"/>
    </source>
</evidence>
<evidence type="ECO:0000313" key="14">
    <source>
        <dbReference type="Proteomes" id="UP001596106"/>
    </source>
</evidence>
<evidence type="ECO:0000256" key="10">
    <source>
        <dbReference type="SAM" id="SignalP"/>
    </source>
</evidence>
<evidence type="ECO:0000259" key="11">
    <source>
        <dbReference type="Pfam" id="PF00593"/>
    </source>
</evidence>
<dbReference type="Proteomes" id="UP001596106">
    <property type="component" value="Unassembled WGS sequence"/>
</dbReference>
<dbReference type="RefSeq" id="WP_379848370.1">
    <property type="nucleotide sequence ID" value="NZ_JBHSMA010000006.1"/>
</dbReference>
<accession>A0ABW0IH44</accession>
<keyword evidence="5 9" id="KW-0798">TonB box</keyword>
<keyword evidence="6 8" id="KW-0472">Membrane</keyword>
<dbReference type="Gene3D" id="2.40.170.20">
    <property type="entry name" value="TonB-dependent receptor, beta-barrel domain"/>
    <property type="match status" value="1"/>
</dbReference>
<evidence type="ECO:0000313" key="13">
    <source>
        <dbReference type="EMBL" id="MFC5411477.1"/>
    </source>
</evidence>
<dbReference type="Gene3D" id="2.170.130.10">
    <property type="entry name" value="TonB-dependent receptor, plug domain"/>
    <property type="match status" value="1"/>
</dbReference>
<feature type="domain" description="TonB-dependent receptor plug" evidence="12">
    <location>
        <begin position="121"/>
        <end position="226"/>
    </location>
</feature>
<reference evidence="14" key="1">
    <citation type="journal article" date="2019" name="Int. J. Syst. Evol. Microbiol.">
        <title>The Global Catalogue of Microorganisms (GCM) 10K type strain sequencing project: providing services to taxonomists for standard genome sequencing and annotation.</title>
        <authorList>
            <consortium name="The Broad Institute Genomics Platform"/>
            <consortium name="The Broad Institute Genome Sequencing Center for Infectious Disease"/>
            <person name="Wu L."/>
            <person name="Ma J."/>
        </authorList>
    </citation>
    <scope>NUCLEOTIDE SEQUENCE [LARGE SCALE GENOMIC DNA]</scope>
    <source>
        <strain evidence="14">CCUG 55250</strain>
    </source>
</reference>